<comment type="caution">
    <text evidence="1">The sequence shown here is derived from an EMBL/GenBank/DDBJ whole genome shotgun (WGS) entry which is preliminary data.</text>
</comment>
<evidence type="ECO:0000313" key="2">
    <source>
        <dbReference type="EMBL" id="GBO24294.1"/>
    </source>
</evidence>
<dbReference type="EMBL" id="BGPR01047282">
    <property type="protein sequence ID" value="GBO24294.1"/>
    <property type="molecule type" value="Genomic_DNA"/>
</dbReference>
<evidence type="ECO:0000313" key="1">
    <source>
        <dbReference type="EMBL" id="GBO23724.1"/>
    </source>
</evidence>
<gene>
    <name evidence="2" type="ORF">AVEN_177407_1</name>
    <name evidence="1" type="ORF">AVEN_256283_1</name>
</gene>
<accession>A0A4Y2VHC7</accession>
<name>A0A4Y2VHC7_ARAVE</name>
<dbReference type="Proteomes" id="UP000499080">
    <property type="component" value="Unassembled WGS sequence"/>
</dbReference>
<dbReference type="AlphaFoldDB" id="A0A4Y2VHC7"/>
<dbReference type="EMBL" id="BGPR01046779">
    <property type="protein sequence ID" value="GBO23724.1"/>
    <property type="molecule type" value="Genomic_DNA"/>
</dbReference>
<proteinExistence type="predicted"/>
<organism evidence="1 3">
    <name type="scientific">Araneus ventricosus</name>
    <name type="common">Orbweaver spider</name>
    <name type="synonym">Epeira ventricosa</name>
    <dbReference type="NCBI Taxonomy" id="182803"/>
    <lineage>
        <taxon>Eukaryota</taxon>
        <taxon>Metazoa</taxon>
        <taxon>Ecdysozoa</taxon>
        <taxon>Arthropoda</taxon>
        <taxon>Chelicerata</taxon>
        <taxon>Arachnida</taxon>
        <taxon>Araneae</taxon>
        <taxon>Araneomorphae</taxon>
        <taxon>Entelegynae</taxon>
        <taxon>Araneoidea</taxon>
        <taxon>Araneidae</taxon>
        <taxon>Araneus</taxon>
    </lineage>
</organism>
<evidence type="ECO:0000313" key="3">
    <source>
        <dbReference type="Proteomes" id="UP000499080"/>
    </source>
</evidence>
<protein>
    <submittedName>
        <fullName evidence="1">Uncharacterized protein</fullName>
    </submittedName>
</protein>
<sequence>MGSEDMRKKGNVSQRLMWPRWPDDRLRILDRREIGSKPDSAKMIVVYLGDLVHVNLISKVKRLAHATGLNGKVGDTIHVSSWPSGHVYES</sequence>
<reference evidence="1 3" key="1">
    <citation type="journal article" date="2019" name="Sci. Rep.">
        <title>Orb-weaving spider Araneus ventricosus genome elucidates the spidroin gene catalogue.</title>
        <authorList>
            <person name="Kono N."/>
            <person name="Nakamura H."/>
            <person name="Ohtoshi R."/>
            <person name="Moran D.A.P."/>
            <person name="Shinohara A."/>
            <person name="Yoshida Y."/>
            <person name="Fujiwara M."/>
            <person name="Mori M."/>
            <person name="Tomita M."/>
            <person name="Arakawa K."/>
        </authorList>
    </citation>
    <scope>NUCLEOTIDE SEQUENCE [LARGE SCALE GENOMIC DNA]</scope>
</reference>
<keyword evidence="3" id="KW-1185">Reference proteome</keyword>